<name>A0A1F7GMI2_9BACT</name>
<evidence type="ECO:0000313" key="1">
    <source>
        <dbReference type="EMBL" id="OGK20005.1"/>
    </source>
</evidence>
<dbReference type="Proteomes" id="UP000177026">
    <property type="component" value="Unassembled WGS sequence"/>
</dbReference>
<organism evidence="1 2">
    <name type="scientific">Candidatus Roizmanbacteria bacterium RIFCSPHIGHO2_01_FULL_39_8</name>
    <dbReference type="NCBI Taxonomy" id="1802033"/>
    <lineage>
        <taxon>Bacteria</taxon>
        <taxon>Candidatus Roizmaniibacteriota</taxon>
    </lineage>
</organism>
<gene>
    <name evidence="1" type="ORF">A2866_06285</name>
</gene>
<sequence>MKYFDLSNEEKKILDEFERGEWVEIKETKQEKRHFQRYASNTLNKLKNINIRLSLRDLQRIRAQALESGLPYQTLLSALIHQYAEKKIKLEL</sequence>
<evidence type="ECO:0000313" key="2">
    <source>
        <dbReference type="Proteomes" id="UP000177026"/>
    </source>
</evidence>
<accession>A0A1F7GMI2</accession>
<dbReference type="AlphaFoldDB" id="A0A1F7GMI2"/>
<evidence type="ECO:0008006" key="3">
    <source>
        <dbReference type="Google" id="ProtNLM"/>
    </source>
</evidence>
<proteinExistence type="predicted"/>
<reference evidence="1 2" key="1">
    <citation type="journal article" date="2016" name="Nat. Commun.">
        <title>Thousands of microbial genomes shed light on interconnected biogeochemical processes in an aquifer system.</title>
        <authorList>
            <person name="Anantharaman K."/>
            <person name="Brown C.T."/>
            <person name="Hug L.A."/>
            <person name="Sharon I."/>
            <person name="Castelle C.J."/>
            <person name="Probst A.J."/>
            <person name="Thomas B.C."/>
            <person name="Singh A."/>
            <person name="Wilkins M.J."/>
            <person name="Karaoz U."/>
            <person name="Brodie E.L."/>
            <person name="Williams K.H."/>
            <person name="Hubbard S.S."/>
            <person name="Banfield J.F."/>
        </authorList>
    </citation>
    <scope>NUCLEOTIDE SEQUENCE [LARGE SCALE GENOMIC DNA]</scope>
</reference>
<dbReference type="EMBL" id="MFZI01000041">
    <property type="protein sequence ID" value="OGK20005.1"/>
    <property type="molecule type" value="Genomic_DNA"/>
</dbReference>
<comment type="caution">
    <text evidence="1">The sequence shown here is derived from an EMBL/GenBank/DDBJ whole genome shotgun (WGS) entry which is preliminary data.</text>
</comment>
<protein>
    <recommendedName>
        <fullName evidence="3">Antitoxin</fullName>
    </recommendedName>
</protein>